<dbReference type="Proteomes" id="UP001467690">
    <property type="component" value="Unassembled WGS sequence"/>
</dbReference>
<feature type="chain" id="PRO_5046042848" evidence="1">
    <location>
        <begin position="22"/>
        <end position="289"/>
    </location>
</feature>
<keyword evidence="3" id="KW-1185">Reference proteome</keyword>
<dbReference type="EMBL" id="JBELOE010000265">
    <property type="protein sequence ID" value="MER2493630.1"/>
    <property type="molecule type" value="Genomic_DNA"/>
</dbReference>
<proteinExistence type="predicted"/>
<reference evidence="2 3" key="1">
    <citation type="submission" date="2024-06" db="EMBL/GenBank/DDBJ databases">
        <authorList>
            <person name="Chen R.Y."/>
        </authorList>
    </citation>
    <scope>NUCLEOTIDE SEQUENCE [LARGE SCALE GENOMIC DNA]</scope>
    <source>
        <strain evidence="2 3">D2</strain>
    </source>
</reference>
<protein>
    <submittedName>
        <fullName evidence="2">Transporter substrate-binding domain-containing protein</fullName>
    </submittedName>
</protein>
<dbReference type="Gene3D" id="3.40.190.10">
    <property type="entry name" value="Periplasmic binding protein-like II"/>
    <property type="match status" value="2"/>
</dbReference>
<dbReference type="SUPFAM" id="SSF53850">
    <property type="entry name" value="Periplasmic binding protein-like II"/>
    <property type="match status" value="1"/>
</dbReference>
<evidence type="ECO:0000256" key="1">
    <source>
        <dbReference type="SAM" id="SignalP"/>
    </source>
</evidence>
<organism evidence="2 3">
    <name type="scientific">Catenovulum sediminis</name>
    <dbReference type="NCBI Taxonomy" id="1740262"/>
    <lineage>
        <taxon>Bacteria</taxon>
        <taxon>Pseudomonadati</taxon>
        <taxon>Pseudomonadota</taxon>
        <taxon>Gammaproteobacteria</taxon>
        <taxon>Alteromonadales</taxon>
        <taxon>Alteromonadaceae</taxon>
        <taxon>Catenovulum</taxon>
    </lineage>
</organism>
<keyword evidence="1" id="KW-0732">Signal</keyword>
<feature type="signal peptide" evidence="1">
    <location>
        <begin position="1"/>
        <end position="21"/>
    </location>
</feature>
<sequence length="289" mass="33060">MKNWNKFIILTLCLMTSESYAQTIKHNQLTAELDKYAYGLLQAVIAKSHSAVQLEENRYQIPTTRATYMLKTGEINISWQSTQMQLEQDLIPIRIPILKGLTGYQVLVVKKQRLIEFSNLRNKADLLNLKMGVERNSADSMTFKENGFQLVEASKKQGLPFMLEAQRFDFLLLPLNQAKNMLAMHPELDLTIVPNLMLSYTRPIYFFVSPDKSEFAKSLEEGLEEMVINGELDNYLATHTYSEALLNSIQQRHIDKVITVDNPQLSSLTPLNRPEFWTNPSGQTLLSAL</sequence>
<name>A0ABV1RL14_9ALTE</name>
<gene>
    <name evidence="2" type="ORF">ABS311_17260</name>
</gene>
<accession>A0ABV1RL14</accession>
<evidence type="ECO:0000313" key="2">
    <source>
        <dbReference type="EMBL" id="MER2493630.1"/>
    </source>
</evidence>
<dbReference type="RefSeq" id="WP_350402699.1">
    <property type="nucleotide sequence ID" value="NZ_JBELOE010000265.1"/>
</dbReference>
<comment type="caution">
    <text evidence="2">The sequence shown here is derived from an EMBL/GenBank/DDBJ whole genome shotgun (WGS) entry which is preliminary data.</text>
</comment>
<evidence type="ECO:0000313" key="3">
    <source>
        <dbReference type="Proteomes" id="UP001467690"/>
    </source>
</evidence>